<accession>A0ABQ0YMN0</accession>
<dbReference type="PANTHER" id="PTHR42794:SF2">
    <property type="entry name" value="ABC TRANSPORTER ATP-BINDING PROTEIN"/>
    <property type="match status" value="1"/>
</dbReference>
<dbReference type="EMBL" id="BLAH01000086">
    <property type="protein sequence ID" value="GES37821.1"/>
    <property type="molecule type" value="Genomic_DNA"/>
</dbReference>
<dbReference type="Pfam" id="PF00005">
    <property type="entry name" value="ABC_tran"/>
    <property type="match status" value="1"/>
</dbReference>
<dbReference type="GO" id="GO:0005524">
    <property type="term" value="F:ATP binding"/>
    <property type="evidence" value="ECO:0007669"/>
    <property type="project" value="UniProtKB-KW"/>
</dbReference>
<reference evidence="4 5" key="1">
    <citation type="journal article" date="2018" name="Biodegradation">
        <title>1,4-Dioxane degradation characteristics of Rhodococcus aetherivorans JCM 14343.</title>
        <authorList>
            <person name="Inoue D."/>
            <person name="Tsunoda T."/>
            <person name="Yamamoto N."/>
            <person name="Ike M."/>
            <person name="Sei K."/>
        </authorList>
    </citation>
    <scope>NUCLEOTIDE SEQUENCE [LARGE SCALE GENOMIC DNA]</scope>
    <source>
        <strain evidence="4 5">JCM 14343</strain>
    </source>
</reference>
<gene>
    <name evidence="4" type="ORF">RAJCM14343_3080</name>
</gene>
<keyword evidence="1" id="KW-0547">Nucleotide-binding</keyword>
<evidence type="ECO:0000256" key="1">
    <source>
        <dbReference type="ARBA" id="ARBA00022741"/>
    </source>
</evidence>
<dbReference type="SMART" id="SM00382">
    <property type="entry name" value="AAA"/>
    <property type="match status" value="1"/>
</dbReference>
<evidence type="ECO:0000313" key="4">
    <source>
        <dbReference type="EMBL" id="GES37821.1"/>
    </source>
</evidence>
<protein>
    <submittedName>
        <fullName evidence="4">ABC transporter, ATP-binding component</fullName>
    </submittedName>
</protein>
<sequence>MAQLRAGTMTRLRATGVRARLGERTVLDGVDLDVAPGRVLALVGPNGSGKTTLLRACYRAVRVGAGAITVGDEDVTDLKRRTLARLVGVGVQEPVSLGGTTVRESVQLGRTARRGWLEPFGDDDRVVVEDVLGRLGLLHLADRDVLALSGGERQRVSIARALAQQPRVLLLDEPTNHLDLRHQLTVLELLRSLAADGLAVLVTLHDLRLAAAYCDRMAVLDHGSVVAAGTPEDVLHPAVLAGVFGVRGRVAVDGDGRRTLEVWGLADA</sequence>
<evidence type="ECO:0000259" key="3">
    <source>
        <dbReference type="PROSITE" id="PS50893"/>
    </source>
</evidence>
<dbReference type="PANTHER" id="PTHR42794">
    <property type="entry name" value="HEMIN IMPORT ATP-BINDING PROTEIN HMUV"/>
    <property type="match status" value="1"/>
</dbReference>
<organism evidence="4 5">
    <name type="scientific">Rhodococcus aetherivorans</name>
    <dbReference type="NCBI Taxonomy" id="191292"/>
    <lineage>
        <taxon>Bacteria</taxon>
        <taxon>Bacillati</taxon>
        <taxon>Actinomycetota</taxon>
        <taxon>Actinomycetes</taxon>
        <taxon>Mycobacteriales</taxon>
        <taxon>Nocardiaceae</taxon>
        <taxon>Rhodococcus</taxon>
    </lineage>
</organism>
<keyword evidence="5" id="KW-1185">Reference proteome</keyword>
<name>A0ABQ0YMN0_9NOCA</name>
<dbReference type="SUPFAM" id="SSF52540">
    <property type="entry name" value="P-loop containing nucleoside triphosphate hydrolases"/>
    <property type="match status" value="1"/>
</dbReference>
<dbReference type="Proteomes" id="UP000325466">
    <property type="component" value="Unassembled WGS sequence"/>
</dbReference>
<dbReference type="InterPro" id="IPR003593">
    <property type="entry name" value="AAA+_ATPase"/>
</dbReference>
<evidence type="ECO:0000313" key="5">
    <source>
        <dbReference type="Proteomes" id="UP000325466"/>
    </source>
</evidence>
<dbReference type="PROSITE" id="PS50893">
    <property type="entry name" value="ABC_TRANSPORTER_2"/>
    <property type="match status" value="1"/>
</dbReference>
<dbReference type="InterPro" id="IPR017871">
    <property type="entry name" value="ABC_transporter-like_CS"/>
</dbReference>
<dbReference type="Gene3D" id="3.40.50.300">
    <property type="entry name" value="P-loop containing nucleotide triphosphate hydrolases"/>
    <property type="match status" value="1"/>
</dbReference>
<comment type="caution">
    <text evidence="4">The sequence shown here is derived from an EMBL/GenBank/DDBJ whole genome shotgun (WGS) entry which is preliminary data.</text>
</comment>
<dbReference type="InterPro" id="IPR027417">
    <property type="entry name" value="P-loop_NTPase"/>
</dbReference>
<feature type="domain" description="ABC transporter" evidence="3">
    <location>
        <begin position="12"/>
        <end position="247"/>
    </location>
</feature>
<keyword evidence="2 4" id="KW-0067">ATP-binding</keyword>
<dbReference type="PROSITE" id="PS00211">
    <property type="entry name" value="ABC_TRANSPORTER_1"/>
    <property type="match status" value="1"/>
</dbReference>
<evidence type="ECO:0000256" key="2">
    <source>
        <dbReference type="ARBA" id="ARBA00022840"/>
    </source>
</evidence>
<dbReference type="InterPro" id="IPR003439">
    <property type="entry name" value="ABC_transporter-like_ATP-bd"/>
</dbReference>
<dbReference type="CDD" id="cd03214">
    <property type="entry name" value="ABC_Iron-Siderophores_B12_Hemin"/>
    <property type="match status" value="1"/>
</dbReference>
<proteinExistence type="predicted"/>